<keyword evidence="3" id="KW-0812">Transmembrane</keyword>
<evidence type="ECO:0000256" key="1">
    <source>
        <dbReference type="ARBA" id="ARBA00022737"/>
    </source>
</evidence>
<dbReference type="PANTHER" id="PTHR32305">
    <property type="match status" value="1"/>
</dbReference>
<dbReference type="Gene3D" id="2.180.10.10">
    <property type="entry name" value="RHS repeat-associated core"/>
    <property type="match status" value="2"/>
</dbReference>
<dbReference type="InterPro" id="IPR006530">
    <property type="entry name" value="YD"/>
</dbReference>
<dbReference type="PANTHER" id="PTHR32305:SF15">
    <property type="entry name" value="PROTEIN RHSA-RELATED"/>
    <property type="match status" value="1"/>
</dbReference>
<reference evidence="5 6" key="1">
    <citation type="submission" date="2018-01" db="EMBL/GenBank/DDBJ databases">
        <title>Tropical forage species Digitaria eriantha prevents oxidative stress under low temperature conditions by the incorporation of polyhydroxybutyrate-producing endophytic bacteria.</title>
        <authorList>
            <person name="Stritzler M."/>
            <person name="Ayub N."/>
        </authorList>
    </citation>
    <scope>NUCLEOTIDE SEQUENCE [LARGE SCALE GENOMIC DNA]</scope>
    <source>
        <strain evidence="5 6">FR1</strain>
    </source>
</reference>
<dbReference type="NCBIfam" id="TIGR03696">
    <property type="entry name" value="Rhs_assc_core"/>
    <property type="match status" value="1"/>
</dbReference>
<evidence type="ECO:0000256" key="3">
    <source>
        <dbReference type="SAM" id="Phobius"/>
    </source>
</evidence>
<name>A0ABN5GH92_PSEO1</name>
<dbReference type="EMBL" id="CP025738">
    <property type="protein sequence ID" value="AUO48216.1"/>
    <property type="molecule type" value="Genomic_DNA"/>
</dbReference>
<dbReference type="NCBIfam" id="TIGR01643">
    <property type="entry name" value="YD_repeat_2x"/>
    <property type="match status" value="1"/>
</dbReference>
<evidence type="ECO:0000256" key="2">
    <source>
        <dbReference type="SAM" id="MobiDB-lite"/>
    </source>
</evidence>
<feature type="region of interest" description="Disordered" evidence="2">
    <location>
        <begin position="943"/>
        <end position="968"/>
    </location>
</feature>
<dbReference type="InterPro" id="IPR050708">
    <property type="entry name" value="T6SS_VgrG/RHS"/>
</dbReference>
<gene>
    <name evidence="5" type="ORF">C1C98_23550</name>
</gene>
<feature type="transmembrane region" description="Helical" evidence="3">
    <location>
        <begin position="1500"/>
        <end position="1518"/>
    </location>
</feature>
<feature type="compositionally biased region" description="Polar residues" evidence="2">
    <location>
        <begin position="1648"/>
        <end position="1658"/>
    </location>
</feature>
<dbReference type="Proteomes" id="UP000235315">
    <property type="component" value="Chromosome"/>
</dbReference>
<evidence type="ECO:0000259" key="4">
    <source>
        <dbReference type="Pfam" id="PF25023"/>
    </source>
</evidence>
<keyword evidence="3" id="KW-0472">Membrane</keyword>
<keyword evidence="6" id="KW-1185">Reference proteome</keyword>
<feature type="compositionally biased region" description="Polar residues" evidence="2">
    <location>
        <begin position="951"/>
        <end position="962"/>
    </location>
</feature>
<evidence type="ECO:0000313" key="6">
    <source>
        <dbReference type="Proteomes" id="UP000235315"/>
    </source>
</evidence>
<proteinExistence type="predicted"/>
<dbReference type="RefSeq" id="WP_014339728.1">
    <property type="nucleotide sequence ID" value="NC_016830.1"/>
</dbReference>
<feature type="transmembrane region" description="Helical" evidence="3">
    <location>
        <begin position="1464"/>
        <end position="1488"/>
    </location>
</feature>
<protein>
    <submittedName>
        <fullName evidence="5">Sugar-binding protein</fullName>
    </submittedName>
</protein>
<dbReference type="Pfam" id="PF25023">
    <property type="entry name" value="TEN_YD-shell"/>
    <property type="match status" value="1"/>
</dbReference>
<dbReference type="InterPro" id="IPR056823">
    <property type="entry name" value="TEN-like_YD-shell"/>
</dbReference>
<sequence length="1658" mass="184204">MTAASSVHSNAFNFMSSVKNGVDPRTGLYTVAINFPEIQTNDLRGPGFTLALAYSSLNTQDSGYGYGWNLQLSQYTPSNQILSLGTGETFKVTGSDTVSGQLVMKEKKLDSFHFHQLDESHYRVVHKSGLVEILEVLGSSQNRVALPVEIRSPSGHTVTLGYVPFSGTQQILAWVKDDSDQTLLMVNRQSSFLEVLLQPFAGPDGDPLARFAVTLEGADKYVSRITLPTENEASWRFGYNRIRDQLCMTWVETPAGGREDIFYQDAGHQFPEGSGRTPLPRVTRHLTTPGFGQPQIDVRYTYRSEDPEQGERNFLGGGLRLSWDDDGLDNLYKYIGAYEYVCIETLWVLDESEPESEAQPVRKIERKFNQFHLLTHETTTQNNNVETVETTYYLTPGVEFDQQPNYCQLPKTVRTSWSLLNNPNRRRSETVSSTYDVHGNLRVQTQANGVVETSTWYPAAGGDGCPADPEGFVRQLKEKTVTPAPSPNGQAPTLCTRYRYKALSEVGDYLPEDCPPEDLPLKEWLTVESETLVQLGSSETELERTVFEHINDRTDAFLHGRVARQTVTLNGKATLVEYDYSKFDSPQFGVPVQQTTETLSTTFDSVRKTIVRQHSRITSQELLSRIDGVETHYAYDALNRLTREIVAPDTAFRATRNYEYTLSTTNGQQAEHLSTSARQIQTRSVLDGLGRLIFQESDHFSSDNSSRIRQTYAASYNAWGDLVEQTEYDWLDGESRALKSTFYYDDWAQQCCVIGPEGVETHQSLDPIGTVESQGPIQRNWSQSAGPAPMISGLSETWLNLFSKPTRVRVLDSAEQEIATETYLYDGLGRCTQQTDAARYTTQFVYDPWSRLISSTLPDETVVDRTYAAHSTLELPVAISVNETPVGEQEFDGLGRLTRTTVGTHTERYTYDADQMQVKTRITPANDSIEYDYNLALTEQPVSSHAPDENASFTYHSTSSRLTRARNEQGSREYEYNIANQLRVERWVDNQNSAWETLHSSSMQDRPLKRTDLKQDNSAGLDTVYDYDDAGRVRSINQGQLQAVFEYNGLGQLHRTTTHDQAADSTLVTQLQYDDQGREILRTLTLNQLSPRTQAQTWQVDGLLQSRDLQHNGVSLLKETFTYDPRGRLIKHECEGSTLPRDSEGREISSQMFAFDALDNLKLVLTTFADGKTERAMFAYTDENNPCQLQGITYTPSRATGNPTFTYDLNGCQLNDERGQRLSYDSQGRLLGVESAVGQAVSQYRYDGHDHLVTSRQGNESEALRFYQDEQLSNIDQDGQQTHLLYHTDGPLGQQASDNSQTLLLLTDANHSVIGESRQRDLRTAVYSAYGERHSDDTLRSLLAFSGEMRDEASGWYLLGRGYRAYNPGLMRFHSPDSLSPFGSGGVNPYTYCLGNPIALRDPTGHEAIGWSGRLRRPDEDVAPPQAGGGGLEGWIGVAVGAVFVAIGVISTIATLGASGPTSAAFIIMGTATALTAGSTIASAVALSNDNEEAGKWGQYLGYAALAASAPMIIQGAYQGVTKVAKKPASAAGNIKSTPVSILGRFREPGPLKALSKNTRPILRKPTPTPKSTFYDALMKNQIKIPRPSLRQGAVSADAVGNNVSFAKSIPTKPVTVDVELKLAVRKWLDSSIKRNMRPTNGLGGRSRNATSNIDVRR</sequence>
<evidence type="ECO:0000313" key="5">
    <source>
        <dbReference type="EMBL" id="AUO48216.1"/>
    </source>
</evidence>
<accession>A0ABN5GH92</accession>
<feature type="transmembrane region" description="Helical" evidence="3">
    <location>
        <begin position="1434"/>
        <end position="1457"/>
    </location>
</feature>
<keyword evidence="1" id="KW-0677">Repeat</keyword>
<feature type="domain" description="Teneurin-like YD-shell" evidence="4">
    <location>
        <begin position="822"/>
        <end position="1377"/>
    </location>
</feature>
<keyword evidence="3" id="KW-1133">Transmembrane helix</keyword>
<dbReference type="SUPFAM" id="SSF56399">
    <property type="entry name" value="ADP-ribosylation"/>
    <property type="match status" value="1"/>
</dbReference>
<feature type="region of interest" description="Disordered" evidence="2">
    <location>
        <begin position="1635"/>
        <end position="1658"/>
    </location>
</feature>
<dbReference type="InterPro" id="IPR022385">
    <property type="entry name" value="Rhs_assc_core"/>
</dbReference>
<organism evidence="5 6">
    <name type="scientific">Pseudomonas ogarae (strain DSM 112162 / CECT 30235 / F113)</name>
    <dbReference type="NCBI Taxonomy" id="1114970"/>
    <lineage>
        <taxon>Bacteria</taxon>
        <taxon>Pseudomonadati</taxon>
        <taxon>Pseudomonadota</taxon>
        <taxon>Gammaproteobacteria</taxon>
        <taxon>Pseudomonadales</taxon>
        <taxon>Pseudomonadaceae</taxon>
        <taxon>Pseudomonas</taxon>
    </lineage>
</organism>